<dbReference type="AlphaFoldDB" id="A0A0P8BBG6"/>
<proteinExistence type="predicted"/>
<evidence type="ECO:0000313" key="2">
    <source>
        <dbReference type="Proteomes" id="UP000050421"/>
    </source>
</evidence>
<dbReference type="PATRIC" id="fig|1305737.6.peg.942"/>
<evidence type="ECO:0000313" key="1">
    <source>
        <dbReference type="EMBL" id="KPQ05979.1"/>
    </source>
</evidence>
<protein>
    <submittedName>
        <fullName evidence="1">Uncharacterized protein</fullName>
    </submittedName>
</protein>
<reference evidence="1 2" key="1">
    <citation type="submission" date="2015-09" db="EMBL/GenBank/DDBJ databases">
        <title>Identification and resolution of microdiversity through metagenomic sequencing of parallel consortia.</title>
        <authorList>
            <person name="Nelson W.C."/>
            <person name="Romine M.F."/>
            <person name="Lindemann S.R."/>
        </authorList>
    </citation>
    <scope>NUCLEOTIDE SEQUENCE [LARGE SCALE GENOMIC DNA]</scope>
    <source>
        <strain evidence="1">HL-49</strain>
    </source>
</reference>
<accession>A0A0P8BBG6</accession>
<gene>
    <name evidence="1" type="ORF">HLUCCX10_17885</name>
</gene>
<organism evidence="1 2">
    <name type="scientific">Algoriphagus marincola HL-49</name>
    <dbReference type="NCBI Taxonomy" id="1305737"/>
    <lineage>
        <taxon>Bacteria</taxon>
        <taxon>Pseudomonadati</taxon>
        <taxon>Bacteroidota</taxon>
        <taxon>Cytophagia</taxon>
        <taxon>Cytophagales</taxon>
        <taxon>Cyclobacteriaceae</taxon>
        <taxon>Algoriphagus</taxon>
    </lineage>
</organism>
<comment type="caution">
    <text evidence="1">The sequence shown here is derived from an EMBL/GenBank/DDBJ whole genome shotgun (WGS) entry which is preliminary data.</text>
</comment>
<dbReference type="Proteomes" id="UP000050421">
    <property type="component" value="Unassembled WGS sequence"/>
</dbReference>
<name>A0A0P8BBG6_9BACT</name>
<dbReference type="EMBL" id="LJXT01000184">
    <property type="protein sequence ID" value="KPQ05979.1"/>
    <property type="molecule type" value="Genomic_DNA"/>
</dbReference>
<sequence>MIVNVFEKLQSSYFSIQPISILYSSKNQLYRPDSYQKLRWYLYGDS</sequence>